<dbReference type="GO" id="GO:0005634">
    <property type="term" value="C:nucleus"/>
    <property type="evidence" value="ECO:0007669"/>
    <property type="project" value="TreeGrafter"/>
</dbReference>
<comment type="similarity">
    <text evidence="1">Belongs to the AAA ATPase family.</text>
</comment>
<feature type="compositionally biased region" description="Polar residues" evidence="5">
    <location>
        <begin position="1178"/>
        <end position="1189"/>
    </location>
</feature>
<dbReference type="Pfam" id="PF17862">
    <property type="entry name" value="AAA_lid_3"/>
    <property type="match status" value="1"/>
</dbReference>
<keyword evidence="4" id="KW-0103">Bromodomain</keyword>
<dbReference type="PANTHER" id="PTHR23069:SF0">
    <property type="entry name" value="TAT-BINDING HOMOLOG 7"/>
    <property type="match status" value="1"/>
</dbReference>
<organism evidence="7 8">
    <name type="scientific">Coccomyxa viridis</name>
    <dbReference type="NCBI Taxonomy" id="1274662"/>
    <lineage>
        <taxon>Eukaryota</taxon>
        <taxon>Viridiplantae</taxon>
        <taxon>Chlorophyta</taxon>
        <taxon>core chlorophytes</taxon>
        <taxon>Trebouxiophyceae</taxon>
        <taxon>Trebouxiophyceae incertae sedis</taxon>
        <taxon>Coccomyxaceae</taxon>
        <taxon>Coccomyxa</taxon>
    </lineage>
</organism>
<evidence type="ECO:0000256" key="3">
    <source>
        <dbReference type="ARBA" id="ARBA00022840"/>
    </source>
</evidence>
<dbReference type="GO" id="GO:0003682">
    <property type="term" value="F:chromatin binding"/>
    <property type="evidence" value="ECO:0007669"/>
    <property type="project" value="TreeGrafter"/>
</dbReference>
<dbReference type="FunFam" id="1.10.8.60:FF:000016">
    <property type="entry name" value="ATPase family AAA domain-containing protein 2B"/>
    <property type="match status" value="1"/>
</dbReference>
<feature type="compositionally biased region" description="Low complexity" evidence="5">
    <location>
        <begin position="1489"/>
        <end position="1502"/>
    </location>
</feature>
<feature type="domain" description="AAA+ ATPase" evidence="6">
    <location>
        <begin position="383"/>
        <end position="524"/>
    </location>
</feature>
<feature type="region of interest" description="Disordered" evidence="5">
    <location>
        <begin position="1178"/>
        <end position="1255"/>
    </location>
</feature>
<feature type="compositionally biased region" description="Low complexity" evidence="5">
    <location>
        <begin position="1141"/>
        <end position="1158"/>
    </location>
</feature>
<feature type="compositionally biased region" description="Polar residues" evidence="5">
    <location>
        <begin position="1323"/>
        <end position="1333"/>
    </location>
</feature>
<dbReference type="Pfam" id="PF00439">
    <property type="entry name" value="Bromodomain"/>
    <property type="match status" value="1"/>
</dbReference>
<dbReference type="SMART" id="SM00382">
    <property type="entry name" value="AAA"/>
    <property type="match status" value="1"/>
</dbReference>
<evidence type="ECO:0000256" key="4">
    <source>
        <dbReference type="ARBA" id="ARBA00023117"/>
    </source>
</evidence>
<keyword evidence="8" id="KW-1185">Reference proteome</keyword>
<dbReference type="InterPro" id="IPR001487">
    <property type="entry name" value="Bromodomain"/>
</dbReference>
<feature type="compositionally biased region" description="Low complexity" evidence="5">
    <location>
        <begin position="1467"/>
        <end position="1479"/>
    </location>
</feature>
<accession>A0AAV1I9R4</accession>
<dbReference type="Gene3D" id="1.20.920.10">
    <property type="entry name" value="Bromodomain-like"/>
    <property type="match status" value="1"/>
</dbReference>
<evidence type="ECO:0000313" key="7">
    <source>
        <dbReference type="EMBL" id="CAK0784109.1"/>
    </source>
</evidence>
<reference evidence="7 8" key="1">
    <citation type="submission" date="2023-10" db="EMBL/GenBank/DDBJ databases">
        <authorList>
            <person name="Maclean D."/>
            <person name="Macfadyen A."/>
        </authorList>
    </citation>
    <scope>NUCLEOTIDE SEQUENCE [LARGE SCALE GENOMIC DNA]</scope>
</reference>
<comment type="caution">
    <text evidence="7">The sequence shown here is derived from an EMBL/GenBank/DDBJ whole genome shotgun (WGS) entry which is preliminary data.</text>
</comment>
<feature type="compositionally biased region" description="Polar residues" evidence="5">
    <location>
        <begin position="1198"/>
        <end position="1214"/>
    </location>
</feature>
<feature type="compositionally biased region" description="Basic residues" evidence="5">
    <location>
        <begin position="246"/>
        <end position="255"/>
    </location>
</feature>
<evidence type="ECO:0000313" key="8">
    <source>
        <dbReference type="Proteomes" id="UP001314263"/>
    </source>
</evidence>
<dbReference type="Pfam" id="PF00004">
    <property type="entry name" value="AAA"/>
    <property type="match status" value="1"/>
</dbReference>
<feature type="compositionally biased region" description="Acidic residues" evidence="5">
    <location>
        <begin position="185"/>
        <end position="207"/>
    </location>
</feature>
<feature type="compositionally biased region" description="Acidic residues" evidence="5">
    <location>
        <begin position="103"/>
        <end position="144"/>
    </location>
</feature>
<dbReference type="InterPro" id="IPR003960">
    <property type="entry name" value="ATPase_AAA_CS"/>
</dbReference>
<evidence type="ECO:0000256" key="1">
    <source>
        <dbReference type="ARBA" id="ARBA00006914"/>
    </source>
</evidence>
<dbReference type="PANTHER" id="PTHR23069">
    <property type="entry name" value="AAA DOMAIN-CONTAINING"/>
    <property type="match status" value="1"/>
</dbReference>
<keyword evidence="3" id="KW-0067">ATP-binding</keyword>
<dbReference type="FunFam" id="3.40.50.300:FF:000061">
    <property type="entry name" value="ATPase family, AAA domain-containing 2"/>
    <property type="match status" value="1"/>
</dbReference>
<dbReference type="GO" id="GO:0045815">
    <property type="term" value="P:transcription initiation-coupled chromatin remodeling"/>
    <property type="evidence" value="ECO:0007669"/>
    <property type="project" value="TreeGrafter"/>
</dbReference>
<dbReference type="GO" id="GO:0005524">
    <property type="term" value="F:ATP binding"/>
    <property type="evidence" value="ECO:0007669"/>
    <property type="project" value="UniProtKB-KW"/>
</dbReference>
<dbReference type="Proteomes" id="UP001314263">
    <property type="component" value="Unassembled WGS sequence"/>
</dbReference>
<keyword evidence="2" id="KW-0547">Nucleotide-binding</keyword>
<dbReference type="InterPro" id="IPR027417">
    <property type="entry name" value="P-loop_NTPase"/>
</dbReference>
<evidence type="ECO:0000256" key="2">
    <source>
        <dbReference type="ARBA" id="ARBA00022741"/>
    </source>
</evidence>
<feature type="compositionally biased region" description="Basic and acidic residues" evidence="5">
    <location>
        <begin position="51"/>
        <end position="66"/>
    </location>
</feature>
<evidence type="ECO:0000259" key="6">
    <source>
        <dbReference type="SMART" id="SM00382"/>
    </source>
</evidence>
<name>A0AAV1I9R4_9CHLO</name>
<feature type="region of interest" description="Disordered" evidence="5">
    <location>
        <begin position="1278"/>
        <end position="1436"/>
    </location>
</feature>
<dbReference type="GO" id="GO:0006337">
    <property type="term" value="P:nucleosome disassembly"/>
    <property type="evidence" value="ECO:0007669"/>
    <property type="project" value="TreeGrafter"/>
</dbReference>
<evidence type="ECO:0000256" key="5">
    <source>
        <dbReference type="SAM" id="MobiDB-lite"/>
    </source>
</evidence>
<feature type="compositionally biased region" description="Low complexity" evidence="5">
    <location>
        <begin position="35"/>
        <end position="48"/>
    </location>
</feature>
<dbReference type="InterPro" id="IPR045199">
    <property type="entry name" value="ATAD2-like"/>
</dbReference>
<dbReference type="InterPro" id="IPR041569">
    <property type="entry name" value="AAA_lid_3"/>
</dbReference>
<dbReference type="GO" id="GO:0042393">
    <property type="term" value="F:histone binding"/>
    <property type="evidence" value="ECO:0007669"/>
    <property type="project" value="TreeGrafter"/>
</dbReference>
<dbReference type="GO" id="GO:0016887">
    <property type="term" value="F:ATP hydrolysis activity"/>
    <property type="evidence" value="ECO:0007669"/>
    <property type="project" value="InterPro"/>
</dbReference>
<gene>
    <name evidence="7" type="ORF">CVIRNUC_007312</name>
</gene>
<feature type="region of interest" description="Disordered" evidence="5">
    <location>
        <begin position="1467"/>
        <end position="1508"/>
    </location>
</feature>
<feature type="compositionally biased region" description="Low complexity" evidence="5">
    <location>
        <begin position="1402"/>
        <end position="1413"/>
    </location>
</feature>
<protein>
    <recommendedName>
        <fullName evidence="6">AAA+ ATPase domain-containing protein</fullName>
    </recommendedName>
</protein>
<dbReference type="Gene3D" id="3.40.50.300">
    <property type="entry name" value="P-loop containing nucleotide triphosphate hydrolases"/>
    <property type="match status" value="1"/>
</dbReference>
<dbReference type="InterPro" id="IPR036427">
    <property type="entry name" value="Bromodomain-like_sf"/>
</dbReference>
<dbReference type="Gene3D" id="1.10.8.60">
    <property type="match status" value="1"/>
</dbReference>
<dbReference type="InterPro" id="IPR003593">
    <property type="entry name" value="AAA+_ATPase"/>
</dbReference>
<feature type="region of interest" description="Disordered" evidence="5">
    <location>
        <begin position="1132"/>
        <end position="1158"/>
    </location>
</feature>
<dbReference type="SUPFAM" id="SSF52540">
    <property type="entry name" value="P-loop containing nucleoside triphosphate hydrolases"/>
    <property type="match status" value="2"/>
</dbReference>
<dbReference type="EMBL" id="CAUYUE010000010">
    <property type="protein sequence ID" value="CAK0784109.1"/>
    <property type="molecule type" value="Genomic_DNA"/>
</dbReference>
<feature type="region of interest" description="Disordered" evidence="5">
    <location>
        <begin position="1055"/>
        <end position="1074"/>
    </location>
</feature>
<feature type="compositionally biased region" description="Low complexity" evidence="5">
    <location>
        <begin position="1309"/>
        <end position="1322"/>
    </location>
</feature>
<feature type="region of interest" description="Disordered" evidence="5">
    <location>
        <begin position="1"/>
        <end position="261"/>
    </location>
</feature>
<dbReference type="GO" id="GO:0006334">
    <property type="term" value="P:nucleosome assembly"/>
    <property type="evidence" value="ECO:0007669"/>
    <property type="project" value="TreeGrafter"/>
</dbReference>
<dbReference type="SUPFAM" id="SSF47370">
    <property type="entry name" value="Bromodomain"/>
    <property type="match status" value="1"/>
</dbReference>
<sequence length="1576" mass="166464">MVATRRGGIDTPVNAIGQEGPQSLDIEHSNVPRTRGSGRASGSAGNKARCSHHEEAARSLRSRPIELEQDELEQETPLQTGGGRRETRMQKRLKQASIRAESEEPEDEVADDSGADEDAEAAEDDSGEEEESESEDDMEAEEEAEGLRRYSLRDRSRALVQRYSPCAGAAGAFSIGLKRRRSIVEQEDGDGEDADEGQAEDDGDAEGELGVGGRRYPQRDRARVQVQHYVPGTGGGLRRAGNQRGPPRRGRRHGGRPAYAGKWSDEDDIADHLGDLPPWQALQGRSAWNGAPLDGGLAGVSPRAKAGAYDGGPPWETAHPGGPGILDAGKDRKSNAEITPLEVDPSVGFDQVGGLDHYIAALKEMVFLPLVYPELFDRFHISPPRGVLFYGPPGTGKTLVARALAASASRAGRKVAFFMRKGADILSKWVGEAERQLRLLFEEAQRQQPAIIFFDEIDGLAPVRSSKQDQIHNSIVSTLLALMDGLDSRGSVVVIGATNRVDALDAALRRPGRFDRELVFPLPSLAAREQILDIHTRHWADPPAAQLRARLAQLSVGYCGADLKALCTEASLHALRRRYPQIYDSDEKLLIDPRTIAVEQQDYEAALSSITPASHRSAAAHARPLPPALAPLLKAQLEAVLEQVCKAFPPAQACLAAAAAGSGSLHLQAMASFRGRPRGIAAIRDEHDDDDVTAELSGGSCMHQPRVLVAGSEGCGQDHLAPALLHALEGLPVHSIGLPALLSDTSARSPEEAVVHALLEARRAAPAILHLPHLQLWWETAQPSLRATLWMLLADLPPDLPLLLLASTDVPLDELDAEAAQLFSARTAVRHAMSVPQAGERAAYFGPVLAALALPPPPPPTESAAAPLPQLPRAPEAAEAQAEAARQRWAAAAKAGYEAAVAAVRELRMALRDVATRLLCDRRWRSLALPVAPQEDPEYWERVDNPMDLATLLTKVDRREIPTVKAFLDAAALIPAGEQQFWGGDPEGVREVSKAHAMLDEARLLVERRVPPALAARCEEIHAAGGLGPPPPGAMPDVLPPAAQAPRQAFLPDASLGGHSDGANVEAIPGDRWRRQLGRSSSRLRGDDLDRRIVNLDPERLLRQHRAQRRLESQAQAKHGQGLAEQQLEGLESEHAGPSNGEAAPEPQAEGEALAQMASPATVAATPAPMLVGSQEALTGLSSGPSQLSDPLLEKGTPASSCPSGLPTDSNLPTNVGMRISRRRANAGEPTVTKGARQAHPQQAHSDGDNCLPRPGDFTATLANFMAGGIDAALPGLAGQAHAQPGTGQQQPGETLLSPEPTAGCRVLAAPPSAAGSVPGSSDKNNSAQQNGFDSVLKGAMTGSRNVGAQPSAMHAASAIKPPKRGGVTWADCPSPAAPTASDRGAHAAEEGSPVAEQARTAGGAASDSAGPPGHTPFRSSRFMPPPEDSDDAQDATDALAEPGGEVVMPDADGNLTTNSAPAQMAMAEEAAASSAPGQPGLPGHPDHAPTGAAAAMDGAAPVTQRPQKRMALPQHALLATQVQDKIVAGTEGWSITELEELHVLLIRCCHNQEQSMDRAAAIQAAAAAFDGIAAR</sequence>
<feature type="compositionally biased region" description="Low complexity" evidence="5">
    <location>
        <begin position="1278"/>
        <end position="1293"/>
    </location>
</feature>
<dbReference type="PROSITE" id="PS00674">
    <property type="entry name" value="AAA"/>
    <property type="match status" value="1"/>
</dbReference>
<dbReference type="InterPro" id="IPR003959">
    <property type="entry name" value="ATPase_AAA_core"/>
</dbReference>
<feature type="compositionally biased region" description="Basic and acidic residues" evidence="5">
    <location>
        <begin position="145"/>
        <end position="157"/>
    </location>
</feature>
<proteinExistence type="inferred from homology"/>